<evidence type="ECO:0000256" key="5">
    <source>
        <dbReference type="ARBA" id="ARBA00022801"/>
    </source>
</evidence>
<dbReference type="GO" id="GO:0032357">
    <property type="term" value="F:oxidized purine DNA binding"/>
    <property type="evidence" value="ECO:0007669"/>
    <property type="project" value="TreeGrafter"/>
</dbReference>
<dbReference type="PANTHER" id="PTHR42944">
    <property type="entry name" value="ADENINE DNA GLYCOSYLASE"/>
    <property type="match status" value="1"/>
</dbReference>
<evidence type="ECO:0000256" key="1">
    <source>
        <dbReference type="ARBA" id="ARBA00001966"/>
    </source>
</evidence>
<comment type="cofactor">
    <cofactor evidence="1">
        <name>[4Fe-4S] cluster</name>
        <dbReference type="ChEBI" id="CHEBI:49883"/>
    </cofactor>
</comment>
<dbReference type="EMBL" id="JNSK01000123">
    <property type="protein sequence ID" value="KGA14622.1"/>
    <property type="molecule type" value="Genomic_DNA"/>
</dbReference>
<dbReference type="GO" id="GO:0051539">
    <property type="term" value="F:4 iron, 4 sulfur cluster binding"/>
    <property type="evidence" value="ECO:0007669"/>
    <property type="project" value="InterPro"/>
</dbReference>
<dbReference type="GO" id="GO:0006284">
    <property type="term" value="P:base-excision repair"/>
    <property type="evidence" value="ECO:0007669"/>
    <property type="project" value="InterPro"/>
</dbReference>
<dbReference type="Pfam" id="PF10576">
    <property type="entry name" value="EndIII_4Fe-2S"/>
    <property type="match status" value="1"/>
</dbReference>
<evidence type="ECO:0000256" key="4">
    <source>
        <dbReference type="ARBA" id="ARBA00022763"/>
    </source>
</evidence>
<dbReference type="GO" id="GO:0000701">
    <property type="term" value="F:purine-specific mismatch base pair DNA N-glycosylase activity"/>
    <property type="evidence" value="ECO:0007669"/>
    <property type="project" value="TreeGrafter"/>
</dbReference>
<gene>
    <name evidence="11" type="ORF">GM50_19340</name>
</gene>
<proteinExistence type="inferred from homology"/>
<evidence type="ECO:0000256" key="3">
    <source>
        <dbReference type="ARBA" id="ARBA00022723"/>
    </source>
</evidence>
<keyword evidence="3" id="KW-0479">Metal-binding</keyword>
<dbReference type="InterPro" id="IPR004035">
    <property type="entry name" value="Endouclease-III_FeS-bd_BS"/>
</dbReference>
<dbReference type="GO" id="GO:0006298">
    <property type="term" value="P:mismatch repair"/>
    <property type="evidence" value="ECO:0007669"/>
    <property type="project" value="TreeGrafter"/>
</dbReference>
<dbReference type="AlphaFoldDB" id="A0A094PU06"/>
<keyword evidence="8" id="KW-0234">DNA repair</keyword>
<dbReference type="SMART" id="SM00478">
    <property type="entry name" value="ENDO3c"/>
    <property type="match status" value="1"/>
</dbReference>
<keyword evidence="7" id="KW-0411">Iron-sulfur</keyword>
<feature type="domain" description="HhH-GPD" evidence="10">
    <location>
        <begin position="35"/>
        <end position="185"/>
    </location>
</feature>
<dbReference type="Gene3D" id="1.10.340.30">
    <property type="entry name" value="Hypothetical protein, domain 2"/>
    <property type="match status" value="1"/>
</dbReference>
<reference evidence="11" key="1">
    <citation type="submission" date="2014-05" db="EMBL/GenBank/DDBJ databases">
        <title>Key roles for freshwater Actinobacteria revealed by deep metagenomic sequencing.</title>
        <authorList>
            <person name="Ghai R."/>
            <person name="Mizuno C.M."/>
            <person name="Picazo A."/>
            <person name="Camacho A."/>
            <person name="Rodriguez-Valera F."/>
        </authorList>
    </citation>
    <scope>NUCLEOTIDE SEQUENCE</scope>
</reference>
<dbReference type="PROSITE" id="PS00764">
    <property type="entry name" value="ENDONUCLEASE_III_1"/>
    <property type="match status" value="1"/>
</dbReference>
<evidence type="ECO:0000256" key="7">
    <source>
        <dbReference type="ARBA" id="ARBA00023014"/>
    </source>
</evidence>
<organism evidence="11">
    <name type="scientific">freshwater metagenome</name>
    <dbReference type="NCBI Taxonomy" id="449393"/>
    <lineage>
        <taxon>unclassified sequences</taxon>
        <taxon>metagenomes</taxon>
        <taxon>ecological metagenomes</taxon>
    </lineage>
</organism>
<comment type="caution">
    <text evidence="11">The sequence shown here is derived from an EMBL/GenBank/DDBJ whole genome shotgun (WGS) entry which is preliminary data.</text>
</comment>
<name>A0A094PU06_9ZZZZ</name>
<dbReference type="PANTHER" id="PTHR42944:SF1">
    <property type="entry name" value="ADENINE DNA GLYCOSYLASE"/>
    <property type="match status" value="1"/>
</dbReference>
<dbReference type="GO" id="GO:0046872">
    <property type="term" value="F:metal ion binding"/>
    <property type="evidence" value="ECO:0007669"/>
    <property type="project" value="UniProtKB-KW"/>
</dbReference>
<evidence type="ECO:0000259" key="10">
    <source>
        <dbReference type="SMART" id="SM00478"/>
    </source>
</evidence>
<dbReference type="InterPro" id="IPR044298">
    <property type="entry name" value="MIG/MutY"/>
</dbReference>
<accession>A0A094PU06</accession>
<dbReference type="InterPro" id="IPR011257">
    <property type="entry name" value="DNA_glycosylase"/>
</dbReference>
<keyword evidence="4" id="KW-0227">DNA damage</keyword>
<dbReference type="InterPro" id="IPR003651">
    <property type="entry name" value="Endonuclease3_FeS-loop_motif"/>
</dbReference>
<dbReference type="Gene3D" id="1.10.1670.10">
    <property type="entry name" value="Helix-hairpin-Helix base-excision DNA repair enzymes (C-terminal)"/>
    <property type="match status" value="1"/>
</dbReference>
<sequence length="284" mass="32259">MSSLHQPVLAWYKKYKRDLPWRNTDAWGVLVSEIMLQQTPVARVLPIYIEWMKRWPTPAALAAATPAEIITAWGRLGYPRRALRLHECAKVISTQYKGQIPDTQSELRELPGIGDYTSAAIIAFAFDERSLVLDINIRRLFARVIDGVEAPSAAPTKSERREREELIPSKNPHVWAAATMELGALICTAKNPKCGQCPLADQCIWRSLDYPLSDQPKRIQSWHGTDRQCRGIIVQALRENSALTKREIMQLWDVPSQVEKALLTLLEDGLLVEQKGQRFSLPQR</sequence>
<protein>
    <recommendedName>
        <fullName evidence="10">HhH-GPD domain-containing protein</fullName>
    </recommendedName>
</protein>
<dbReference type="InterPro" id="IPR023170">
    <property type="entry name" value="HhH_base_excis_C"/>
</dbReference>
<evidence type="ECO:0000256" key="8">
    <source>
        <dbReference type="ARBA" id="ARBA00023204"/>
    </source>
</evidence>
<comment type="similarity">
    <text evidence="2">Belongs to the Nth/MutY family.</text>
</comment>
<evidence type="ECO:0000256" key="6">
    <source>
        <dbReference type="ARBA" id="ARBA00023004"/>
    </source>
</evidence>
<dbReference type="GO" id="GO:0035485">
    <property type="term" value="F:adenine/guanine mispair binding"/>
    <property type="evidence" value="ECO:0007669"/>
    <property type="project" value="TreeGrafter"/>
</dbReference>
<evidence type="ECO:0000256" key="9">
    <source>
        <dbReference type="ARBA" id="ARBA00023295"/>
    </source>
</evidence>
<dbReference type="CDD" id="cd00056">
    <property type="entry name" value="ENDO3c"/>
    <property type="match status" value="1"/>
</dbReference>
<evidence type="ECO:0000256" key="2">
    <source>
        <dbReference type="ARBA" id="ARBA00008343"/>
    </source>
</evidence>
<keyword evidence="5" id="KW-0378">Hydrolase</keyword>
<dbReference type="Pfam" id="PF00730">
    <property type="entry name" value="HhH-GPD"/>
    <property type="match status" value="1"/>
</dbReference>
<dbReference type="SMART" id="SM00525">
    <property type="entry name" value="FES"/>
    <property type="match status" value="1"/>
</dbReference>
<dbReference type="GO" id="GO:0034039">
    <property type="term" value="F:8-oxo-7,8-dihydroguanine DNA N-glycosylase activity"/>
    <property type="evidence" value="ECO:0007669"/>
    <property type="project" value="TreeGrafter"/>
</dbReference>
<keyword evidence="9" id="KW-0326">Glycosidase</keyword>
<dbReference type="InterPro" id="IPR003265">
    <property type="entry name" value="HhH-GPD_domain"/>
</dbReference>
<dbReference type="SUPFAM" id="SSF48150">
    <property type="entry name" value="DNA-glycosylase"/>
    <property type="match status" value="1"/>
</dbReference>
<keyword evidence="6" id="KW-0408">Iron</keyword>
<evidence type="ECO:0000313" key="11">
    <source>
        <dbReference type="EMBL" id="KGA14622.1"/>
    </source>
</evidence>